<dbReference type="VEuPathDB" id="ToxoDB:CSUI_005000"/>
<keyword evidence="3" id="KW-1185">Reference proteome</keyword>
<feature type="non-terminal residue" evidence="2">
    <location>
        <position position="297"/>
    </location>
</feature>
<dbReference type="RefSeq" id="XP_067922842.1">
    <property type="nucleotide sequence ID" value="XM_068065181.1"/>
</dbReference>
<accession>A0A2C6KYK5</accession>
<dbReference type="Proteomes" id="UP000221165">
    <property type="component" value="Unassembled WGS sequence"/>
</dbReference>
<feature type="compositionally biased region" description="Acidic residues" evidence="1">
    <location>
        <begin position="252"/>
        <end position="268"/>
    </location>
</feature>
<gene>
    <name evidence="2" type="ORF">CSUI_005000</name>
</gene>
<sequence length="297" mass="33434">MASSLSSSSLTSSSPPHLHFQDASLSMVLNGLTAGENLQEGSRKALGELGGALGDLGHDEDDSSFFFNFFLADPRISPGLHNTLCLLVATCLFLWSVHLLRRLVYANKLYKHFLIQQHPLHLRGLGCYADELQCLFRIHFEKIVQSLKPSAPIVILRVTVPVQTKAVSLLSFSSSSPLLGQDVDRDRSEKEKEKKGGRRDEEEAQGEKKRSASVRDEGERRERDEHIRGEESNERKLRRDRKASGMGAGRGDEEEEEDQEREQETEEEEVVEILIDALEESIVYVYWDVSIDALQKA</sequence>
<comment type="caution">
    <text evidence="2">The sequence shown here is derived from an EMBL/GenBank/DDBJ whole genome shotgun (WGS) entry which is preliminary data.</text>
</comment>
<organism evidence="2 3">
    <name type="scientific">Cystoisospora suis</name>
    <dbReference type="NCBI Taxonomy" id="483139"/>
    <lineage>
        <taxon>Eukaryota</taxon>
        <taxon>Sar</taxon>
        <taxon>Alveolata</taxon>
        <taxon>Apicomplexa</taxon>
        <taxon>Conoidasida</taxon>
        <taxon>Coccidia</taxon>
        <taxon>Eucoccidiorida</taxon>
        <taxon>Eimeriorina</taxon>
        <taxon>Sarcocystidae</taxon>
        <taxon>Cystoisospora</taxon>
    </lineage>
</organism>
<protein>
    <submittedName>
        <fullName evidence="2">Zinc finger protein</fullName>
    </submittedName>
</protein>
<reference evidence="2 3" key="1">
    <citation type="journal article" date="2017" name="Int. J. Parasitol.">
        <title>The genome of the protozoan parasite Cystoisospora suis and a reverse vaccinology approach to identify vaccine candidates.</title>
        <authorList>
            <person name="Palmieri N."/>
            <person name="Shrestha A."/>
            <person name="Ruttkowski B."/>
            <person name="Beck T."/>
            <person name="Vogl C."/>
            <person name="Tomley F."/>
            <person name="Blake D.P."/>
            <person name="Joachim A."/>
        </authorList>
    </citation>
    <scope>NUCLEOTIDE SEQUENCE [LARGE SCALE GENOMIC DNA]</scope>
    <source>
        <strain evidence="2 3">Wien I</strain>
    </source>
</reference>
<dbReference type="GeneID" id="94428392"/>
<evidence type="ECO:0000256" key="1">
    <source>
        <dbReference type="SAM" id="MobiDB-lite"/>
    </source>
</evidence>
<feature type="compositionally biased region" description="Basic and acidic residues" evidence="1">
    <location>
        <begin position="182"/>
        <end position="237"/>
    </location>
</feature>
<name>A0A2C6KYK5_9APIC</name>
<dbReference type="EMBL" id="MIGC01002396">
    <property type="protein sequence ID" value="PHJ21158.1"/>
    <property type="molecule type" value="Genomic_DNA"/>
</dbReference>
<feature type="region of interest" description="Disordered" evidence="1">
    <location>
        <begin position="180"/>
        <end position="268"/>
    </location>
</feature>
<evidence type="ECO:0000313" key="3">
    <source>
        <dbReference type="Proteomes" id="UP000221165"/>
    </source>
</evidence>
<evidence type="ECO:0000313" key="2">
    <source>
        <dbReference type="EMBL" id="PHJ21158.1"/>
    </source>
</evidence>
<dbReference type="AlphaFoldDB" id="A0A2C6KYK5"/>
<proteinExistence type="predicted"/>